<gene>
    <name evidence="2" type="ORF">BD324DRAFT_72987</name>
</gene>
<sequence>MHSTPRAGAYSRASRTVLTTPSRPARLGEDSDLTSTSSLPVSSMADPSDTGFFAPPAINASPSFRCGSGEEIPQTAEFDLTAKPKLFHTARAPNIDCSYSTDGQHSVTRSAGGETLFPGLEEVIVPVNFATSSFTSRSSGDEGYRYRDTLATIKPGSSSGSEMTGRSFHDQSAVHAKRMDQHQSITHEDFSVPLNDSTQRSEHSASSRGPSRSTGNGMKRSVATSDMQSSRTTSGKFRSKTPIVQRATSAGRWIPQGGSSVHGRPSTPYRQNTHTRSVPFEPVSSQSDLPGSSTDEVRQNEGSHGHLRTDEEAISDRAEELPDGSQLPTCGRLLISNQRLIGTSQVGLEDSSDIFSSVEEARGRSQMVQDGGSKRNEALAQIWNVSDWGAPFAQRPLDNFGFPSPGVDDVVEMSSLVRESVQPERFVLSSQLDGDMPHARSSSPLAFSSSNSSSGYSKTRTPTAETHCQRRRYGYTPSLVTLPDEDESGGLRGVWRGAEVLARMEGEGEGEDAQHADEEKVGIDKATKACKGKRREPALDGGIDLEGVSQPEDFVRTPSLTQSLDRRRSKLDKDD</sequence>
<evidence type="ECO:0000256" key="1">
    <source>
        <dbReference type="SAM" id="MobiDB-lite"/>
    </source>
</evidence>
<evidence type="ECO:0000313" key="2">
    <source>
        <dbReference type="EMBL" id="ORX35711.1"/>
    </source>
</evidence>
<feature type="compositionally biased region" description="Polar residues" evidence="1">
    <location>
        <begin position="13"/>
        <end position="22"/>
    </location>
</feature>
<feature type="compositionally biased region" description="Basic and acidic residues" evidence="1">
    <location>
        <begin position="139"/>
        <end position="148"/>
    </location>
</feature>
<feature type="compositionally biased region" description="Basic and acidic residues" evidence="1">
    <location>
        <begin position="505"/>
        <end position="527"/>
    </location>
</feature>
<organism evidence="2 3">
    <name type="scientific">Kockovaella imperatae</name>
    <dbReference type="NCBI Taxonomy" id="4999"/>
    <lineage>
        <taxon>Eukaryota</taxon>
        <taxon>Fungi</taxon>
        <taxon>Dikarya</taxon>
        <taxon>Basidiomycota</taxon>
        <taxon>Agaricomycotina</taxon>
        <taxon>Tremellomycetes</taxon>
        <taxon>Tremellales</taxon>
        <taxon>Cuniculitremaceae</taxon>
        <taxon>Kockovaella</taxon>
    </lineage>
</organism>
<name>A0A1Y1UCE1_9TREE</name>
<reference evidence="2 3" key="1">
    <citation type="submission" date="2017-03" db="EMBL/GenBank/DDBJ databases">
        <title>Widespread Adenine N6-methylation of Active Genes in Fungi.</title>
        <authorList>
            <consortium name="DOE Joint Genome Institute"/>
            <person name="Mondo S.J."/>
            <person name="Dannebaum R.O."/>
            <person name="Kuo R.C."/>
            <person name="Louie K.B."/>
            <person name="Bewick A.J."/>
            <person name="Labutti K."/>
            <person name="Haridas S."/>
            <person name="Kuo A."/>
            <person name="Salamov A."/>
            <person name="Ahrendt S.R."/>
            <person name="Lau R."/>
            <person name="Bowen B.P."/>
            <person name="Lipzen A."/>
            <person name="Sullivan W."/>
            <person name="Andreopoulos W.B."/>
            <person name="Clum A."/>
            <person name="Lindquist E."/>
            <person name="Daum C."/>
            <person name="Northen T.R."/>
            <person name="Ramamoorthy G."/>
            <person name="Schmitz R.J."/>
            <person name="Gryganskyi A."/>
            <person name="Culley D."/>
            <person name="Magnuson J."/>
            <person name="James T.Y."/>
            <person name="O'Malley M.A."/>
            <person name="Stajich J.E."/>
            <person name="Spatafora J.W."/>
            <person name="Visel A."/>
            <person name="Grigoriev I.V."/>
        </authorList>
    </citation>
    <scope>NUCLEOTIDE SEQUENCE [LARGE SCALE GENOMIC DNA]</scope>
    <source>
        <strain evidence="2 3">NRRL Y-17943</strain>
    </source>
</reference>
<proteinExistence type="predicted"/>
<dbReference type="RefSeq" id="XP_021869875.1">
    <property type="nucleotide sequence ID" value="XM_022019229.1"/>
</dbReference>
<feature type="compositionally biased region" description="Polar residues" evidence="1">
    <location>
        <begin position="283"/>
        <end position="294"/>
    </location>
</feature>
<feature type="compositionally biased region" description="Polar residues" evidence="1">
    <location>
        <begin position="155"/>
        <end position="164"/>
    </location>
</feature>
<keyword evidence="3" id="KW-1185">Reference proteome</keyword>
<feature type="compositionally biased region" description="Low complexity" evidence="1">
    <location>
        <begin position="441"/>
        <end position="457"/>
    </location>
</feature>
<feature type="compositionally biased region" description="Basic and acidic residues" evidence="1">
    <location>
        <begin position="177"/>
        <end position="190"/>
    </location>
</feature>
<protein>
    <submittedName>
        <fullName evidence="2">Uncharacterized protein</fullName>
    </submittedName>
</protein>
<feature type="region of interest" description="Disordered" evidence="1">
    <location>
        <begin position="433"/>
        <end position="472"/>
    </location>
</feature>
<accession>A0A1Y1UCE1</accession>
<dbReference type="AlphaFoldDB" id="A0A1Y1UCE1"/>
<dbReference type="InParanoid" id="A0A1Y1UCE1"/>
<evidence type="ECO:0000313" key="3">
    <source>
        <dbReference type="Proteomes" id="UP000193218"/>
    </source>
</evidence>
<dbReference type="GeneID" id="33561038"/>
<feature type="region of interest" description="Disordered" evidence="1">
    <location>
        <begin position="136"/>
        <end position="311"/>
    </location>
</feature>
<feature type="region of interest" description="Disordered" evidence="1">
    <location>
        <begin position="505"/>
        <end position="575"/>
    </location>
</feature>
<dbReference type="EMBL" id="NBSH01000010">
    <property type="protein sequence ID" value="ORX35711.1"/>
    <property type="molecule type" value="Genomic_DNA"/>
</dbReference>
<dbReference type="Proteomes" id="UP000193218">
    <property type="component" value="Unassembled WGS sequence"/>
</dbReference>
<feature type="region of interest" description="Disordered" evidence="1">
    <location>
        <begin position="1"/>
        <end position="54"/>
    </location>
</feature>
<feature type="compositionally biased region" description="Polar residues" evidence="1">
    <location>
        <begin position="206"/>
        <end position="236"/>
    </location>
</feature>
<comment type="caution">
    <text evidence="2">The sequence shown here is derived from an EMBL/GenBank/DDBJ whole genome shotgun (WGS) entry which is preliminary data.</text>
</comment>
<feature type="compositionally biased region" description="Basic and acidic residues" evidence="1">
    <location>
        <begin position="295"/>
        <end position="311"/>
    </location>
</feature>